<evidence type="ECO:0000259" key="2">
    <source>
        <dbReference type="PROSITE" id="PS50405"/>
    </source>
</evidence>
<dbReference type="SFLD" id="SFLDS00019">
    <property type="entry name" value="Glutathione_Transferase_(cytos"/>
    <property type="match status" value="1"/>
</dbReference>
<dbReference type="PROSITE" id="PS50404">
    <property type="entry name" value="GST_NTER"/>
    <property type="match status" value="1"/>
</dbReference>
<sequence>MDLYYHPLSRQSQKALIALYEKQAHFYPHVVDLTDPYARREYQRIDASGLLPLLRIDSGEVIPDATIIIEYIDANIEQGTKLIPQQPQDALQVRMYDRLSDTRLDSVIDNWVIAKRQRLSNQIKLKQLENELLTTLDNFDRRLATQHWLCGDSFSLADCATIPCLLALETEFNLLDYEHIGRYWIQAKLRGAVNQVQEEVALALTQNNKQQGL</sequence>
<feature type="domain" description="GST C-terminal" evidence="2">
    <location>
        <begin position="86"/>
        <end position="211"/>
    </location>
</feature>
<dbReference type="Pfam" id="PF00043">
    <property type="entry name" value="GST_C"/>
    <property type="match status" value="1"/>
</dbReference>
<protein>
    <submittedName>
        <fullName evidence="3">Glutathione S-transferase family protein</fullName>
    </submittedName>
</protein>
<dbReference type="InterPro" id="IPR040079">
    <property type="entry name" value="Glutathione_S-Trfase"/>
</dbReference>
<dbReference type="InterPro" id="IPR044617">
    <property type="entry name" value="TCHQD"/>
</dbReference>
<proteinExistence type="predicted"/>
<dbReference type="InterPro" id="IPR004045">
    <property type="entry name" value="Glutathione_S-Trfase_N"/>
</dbReference>
<gene>
    <name evidence="3" type="ORF">RGE70_00685</name>
</gene>
<dbReference type="InterPro" id="IPR010987">
    <property type="entry name" value="Glutathione-S-Trfase_C-like"/>
</dbReference>
<dbReference type="Gene3D" id="1.20.1050.10">
    <property type="match status" value="1"/>
</dbReference>
<reference evidence="3 4" key="1">
    <citation type="submission" date="2023-10" db="EMBL/GenBank/DDBJ databases">
        <title>Complete genome sequence of Shewanella sp. DAU334.</title>
        <authorList>
            <person name="Lee Y.-S."/>
            <person name="Jeong H.-R."/>
            <person name="Hwang E.-J."/>
            <person name="Choi Y.-L."/>
            <person name="Kim G.-D."/>
        </authorList>
    </citation>
    <scope>NUCLEOTIDE SEQUENCE [LARGE SCALE GENOMIC DNA]</scope>
    <source>
        <strain evidence="3 4">DAU334</strain>
    </source>
</reference>
<dbReference type="PANTHER" id="PTHR45374">
    <property type="entry name" value="GLUTATHIONE S-TRANSFERASE TCHQD"/>
    <property type="match status" value="1"/>
</dbReference>
<dbReference type="InterPro" id="IPR036282">
    <property type="entry name" value="Glutathione-S-Trfase_C_sf"/>
</dbReference>
<dbReference type="CDD" id="cd00299">
    <property type="entry name" value="GST_C_family"/>
    <property type="match status" value="1"/>
</dbReference>
<evidence type="ECO:0000313" key="3">
    <source>
        <dbReference type="EMBL" id="WOT05376.1"/>
    </source>
</evidence>
<dbReference type="RefSeq" id="WP_310469637.1">
    <property type="nucleotide sequence ID" value="NZ_CP136522.1"/>
</dbReference>
<organism evidence="3 4">
    <name type="scientific">Shewanella youngdeokensis</name>
    <dbReference type="NCBI Taxonomy" id="2999068"/>
    <lineage>
        <taxon>Bacteria</taxon>
        <taxon>Pseudomonadati</taxon>
        <taxon>Pseudomonadota</taxon>
        <taxon>Gammaproteobacteria</taxon>
        <taxon>Alteromonadales</taxon>
        <taxon>Shewanellaceae</taxon>
        <taxon>Shewanella</taxon>
    </lineage>
</organism>
<accession>A0ABZ0JYR3</accession>
<keyword evidence="4" id="KW-1185">Reference proteome</keyword>
<dbReference type="Proteomes" id="UP001529491">
    <property type="component" value="Chromosome"/>
</dbReference>
<name>A0ABZ0JYR3_9GAMM</name>
<dbReference type="Pfam" id="PF13417">
    <property type="entry name" value="GST_N_3"/>
    <property type="match status" value="1"/>
</dbReference>
<dbReference type="EMBL" id="CP136522">
    <property type="protein sequence ID" value="WOT05376.1"/>
    <property type="molecule type" value="Genomic_DNA"/>
</dbReference>
<dbReference type="InterPro" id="IPR036249">
    <property type="entry name" value="Thioredoxin-like_sf"/>
</dbReference>
<dbReference type="SUPFAM" id="SSF52833">
    <property type="entry name" value="Thioredoxin-like"/>
    <property type="match status" value="1"/>
</dbReference>
<evidence type="ECO:0000313" key="4">
    <source>
        <dbReference type="Proteomes" id="UP001529491"/>
    </source>
</evidence>
<dbReference type="CDD" id="cd00570">
    <property type="entry name" value="GST_N_family"/>
    <property type="match status" value="1"/>
</dbReference>
<dbReference type="PANTHER" id="PTHR45374:SF1">
    <property type="entry name" value="GLUTATHIONE S-TRANSFERASE TCHQD"/>
    <property type="match status" value="1"/>
</dbReference>
<dbReference type="Gene3D" id="3.40.30.10">
    <property type="entry name" value="Glutaredoxin"/>
    <property type="match status" value="1"/>
</dbReference>
<dbReference type="InterPro" id="IPR004046">
    <property type="entry name" value="GST_C"/>
</dbReference>
<evidence type="ECO:0000259" key="1">
    <source>
        <dbReference type="PROSITE" id="PS50404"/>
    </source>
</evidence>
<feature type="domain" description="GST N-terminal" evidence="1">
    <location>
        <begin position="1"/>
        <end position="80"/>
    </location>
</feature>
<dbReference type="PROSITE" id="PS50405">
    <property type="entry name" value="GST_CTER"/>
    <property type="match status" value="1"/>
</dbReference>
<dbReference type="SFLD" id="SFLDG00358">
    <property type="entry name" value="Main_(cytGST)"/>
    <property type="match status" value="1"/>
</dbReference>
<dbReference type="SUPFAM" id="SSF47616">
    <property type="entry name" value="GST C-terminal domain-like"/>
    <property type="match status" value="1"/>
</dbReference>